<protein>
    <submittedName>
        <fullName evidence="1">Uncharacterized protein</fullName>
    </submittedName>
</protein>
<comment type="caution">
    <text evidence="1">The sequence shown here is derived from an EMBL/GenBank/DDBJ whole genome shotgun (WGS) entry which is preliminary data.</text>
</comment>
<dbReference type="Proteomes" id="UP001177023">
    <property type="component" value="Unassembled WGS sequence"/>
</dbReference>
<organism evidence="1 2">
    <name type="scientific">Mesorhabditis spiculigera</name>
    <dbReference type="NCBI Taxonomy" id="96644"/>
    <lineage>
        <taxon>Eukaryota</taxon>
        <taxon>Metazoa</taxon>
        <taxon>Ecdysozoa</taxon>
        <taxon>Nematoda</taxon>
        <taxon>Chromadorea</taxon>
        <taxon>Rhabditida</taxon>
        <taxon>Rhabditina</taxon>
        <taxon>Rhabditomorpha</taxon>
        <taxon>Rhabditoidea</taxon>
        <taxon>Rhabditidae</taxon>
        <taxon>Mesorhabditinae</taxon>
        <taxon>Mesorhabditis</taxon>
    </lineage>
</organism>
<evidence type="ECO:0000313" key="2">
    <source>
        <dbReference type="Proteomes" id="UP001177023"/>
    </source>
</evidence>
<reference evidence="1" key="1">
    <citation type="submission" date="2023-06" db="EMBL/GenBank/DDBJ databases">
        <authorList>
            <person name="Delattre M."/>
        </authorList>
    </citation>
    <scope>NUCLEOTIDE SEQUENCE</scope>
    <source>
        <strain evidence="1">AF72</strain>
    </source>
</reference>
<evidence type="ECO:0000313" key="1">
    <source>
        <dbReference type="EMBL" id="CAJ0557958.1"/>
    </source>
</evidence>
<dbReference type="EMBL" id="CATQJA010000161">
    <property type="protein sequence ID" value="CAJ0557958.1"/>
    <property type="molecule type" value="Genomic_DNA"/>
</dbReference>
<accession>A0AA36C409</accession>
<keyword evidence="2" id="KW-1185">Reference proteome</keyword>
<proteinExistence type="predicted"/>
<name>A0AA36C409_9BILA</name>
<dbReference type="AlphaFoldDB" id="A0AA36C409"/>
<sequence length="311" mass="35992">MKVTRMVNPKGAASTAQLQQFIEHVKPAEFYYTLVSTIIRRATRRAQSFCRVLLCVRRRRFTWCSRRQISSGYTRFGPKTSLLVIKGDDGDPAELVHVEVFVTALIQRWLHGTEEYGKIQIESGFYRQLGARLLALVDKLGRMMRSEMGWIDRKYEGMELILRASDGQALLVYWDEENACFYLLPCNYNFRRSRCLGSYERNEAALARICGLIVLAEFRSRYILELAAETLKCVEKECVKFNAYNKGATQMDLLTDAIWRPKSQRRSPWATVDGRIEQSATYPLNPIHWRAYDYAKALEMTGRLPSFPPIN</sequence>
<feature type="non-terminal residue" evidence="1">
    <location>
        <position position="311"/>
    </location>
</feature>
<gene>
    <name evidence="1" type="ORF">MSPICULIGERA_LOCUS704</name>
</gene>